<feature type="transmembrane region" description="Helical" evidence="1">
    <location>
        <begin position="76"/>
        <end position="98"/>
    </location>
</feature>
<gene>
    <name evidence="2" type="ORF">EVOR1521_LOCUS28461</name>
</gene>
<evidence type="ECO:0000256" key="1">
    <source>
        <dbReference type="SAM" id="Phobius"/>
    </source>
</evidence>
<reference evidence="2" key="1">
    <citation type="submission" date="2023-08" db="EMBL/GenBank/DDBJ databases">
        <authorList>
            <person name="Chen Y."/>
            <person name="Shah S."/>
            <person name="Dougan E. K."/>
            <person name="Thang M."/>
            <person name="Chan C."/>
        </authorList>
    </citation>
    <scope>NUCLEOTIDE SEQUENCE</scope>
</reference>
<evidence type="ECO:0000313" key="2">
    <source>
        <dbReference type="EMBL" id="CAJ1406518.1"/>
    </source>
</evidence>
<dbReference type="Proteomes" id="UP001178507">
    <property type="component" value="Unassembled WGS sequence"/>
</dbReference>
<proteinExistence type="predicted"/>
<keyword evidence="1" id="KW-0812">Transmembrane</keyword>
<keyword evidence="1" id="KW-0472">Membrane</keyword>
<feature type="transmembrane region" description="Helical" evidence="1">
    <location>
        <begin position="40"/>
        <end position="64"/>
    </location>
</feature>
<feature type="transmembrane region" description="Helical" evidence="1">
    <location>
        <begin position="110"/>
        <end position="132"/>
    </location>
</feature>
<dbReference type="EMBL" id="CAUJNA010003635">
    <property type="protein sequence ID" value="CAJ1406518.1"/>
    <property type="molecule type" value="Genomic_DNA"/>
</dbReference>
<organism evidence="2 3">
    <name type="scientific">Effrenium voratum</name>
    <dbReference type="NCBI Taxonomy" id="2562239"/>
    <lineage>
        <taxon>Eukaryota</taxon>
        <taxon>Sar</taxon>
        <taxon>Alveolata</taxon>
        <taxon>Dinophyceae</taxon>
        <taxon>Suessiales</taxon>
        <taxon>Symbiodiniaceae</taxon>
        <taxon>Effrenium</taxon>
    </lineage>
</organism>
<keyword evidence="3" id="KW-1185">Reference proteome</keyword>
<name>A0AA36JHW6_9DINO</name>
<evidence type="ECO:0000313" key="3">
    <source>
        <dbReference type="Proteomes" id="UP001178507"/>
    </source>
</evidence>
<feature type="transmembrane region" description="Helical" evidence="1">
    <location>
        <begin position="179"/>
        <end position="195"/>
    </location>
</feature>
<comment type="caution">
    <text evidence="2">The sequence shown here is derived from an EMBL/GenBank/DDBJ whole genome shotgun (WGS) entry which is preliminary data.</text>
</comment>
<feature type="transmembrane region" description="Helical" evidence="1">
    <location>
        <begin position="138"/>
        <end position="159"/>
    </location>
</feature>
<protein>
    <submittedName>
        <fullName evidence="2">Uncharacterized protein</fullName>
    </submittedName>
</protein>
<dbReference type="AlphaFoldDB" id="A0AA36JHW6"/>
<feature type="transmembrane region" description="Helical" evidence="1">
    <location>
        <begin position="6"/>
        <end position="28"/>
    </location>
</feature>
<keyword evidence="1" id="KW-1133">Transmembrane helix</keyword>
<accession>A0AA36JHW6</accession>
<sequence length="496" mass="53457">MHVHPHVAISGVAKEVSIPLIALLLGALSRPVPQLRTASLLMIYFGAQTGIMLLAKSIISSAIVSHELDLHGLPAAFLMTAVHQVTTFALFGGAFFVSRFTPWPHIPQPLTSWLEVRLILAFSASFAANIGLNNFSFQFLPLSLNLVIRSCLPIATAFVQALRPHKGSEPVKGTTLQELMYMVLGVICAVVGVVAQTKAVAKAGGEHLVPRNMGLGVLRSDWSFVGFRLAMGPGSFGIGGTGRHKSPENSFVWRQVPGANLNLGVMRICLAILGVCGPGSWTSGALEQAVLDTLKVQSSWPTEGEALAELLRVCQHVLGKGLQAEDFELQSAALVRTSNGKTVPAALITNGYRVSQASPENLLFVPLNQLSPPVLAGEHFLHLRYDGVRLLPSGKYLAVDKCGCCAQFFGKPLLQCKLWIVQFGEPTLPREAKQLQLDFPGATSKYILNDDVQDTMARLQDLVGPADRLHHMQRGMTIQNGHIPSLTLLLAAARET</sequence>